<accession>A0A1M7YIX0</accession>
<evidence type="ECO:0000313" key="2">
    <source>
        <dbReference type="Proteomes" id="UP000184603"/>
    </source>
</evidence>
<dbReference type="Gene3D" id="3.30.450.20">
    <property type="entry name" value="PAS domain"/>
    <property type="match status" value="1"/>
</dbReference>
<name>A0A1M7YIX0_9BACT</name>
<dbReference type="STRING" id="1121416.SAMN02745220_04641"/>
<gene>
    <name evidence="1" type="ORF">SAMN02745220_04641</name>
</gene>
<dbReference type="Proteomes" id="UP000184603">
    <property type="component" value="Unassembled WGS sequence"/>
</dbReference>
<protein>
    <recommendedName>
        <fullName evidence="3">Cache domain-containing protein</fullName>
    </recommendedName>
</protein>
<proteinExistence type="predicted"/>
<dbReference type="Pfam" id="PF22673">
    <property type="entry name" value="MCP-like_PDC_1"/>
    <property type="match status" value="1"/>
</dbReference>
<reference evidence="1 2" key="1">
    <citation type="submission" date="2016-12" db="EMBL/GenBank/DDBJ databases">
        <authorList>
            <person name="Song W.-J."/>
            <person name="Kurnit D.M."/>
        </authorList>
    </citation>
    <scope>NUCLEOTIDE SEQUENCE [LARGE SCALE GENOMIC DNA]</scope>
    <source>
        <strain evidence="1 2">DSM 18488</strain>
    </source>
</reference>
<dbReference type="AlphaFoldDB" id="A0A1M7YIX0"/>
<evidence type="ECO:0008006" key="3">
    <source>
        <dbReference type="Google" id="ProtNLM"/>
    </source>
</evidence>
<dbReference type="EMBL" id="FRFE01000037">
    <property type="protein sequence ID" value="SHO52585.1"/>
    <property type="molecule type" value="Genomic_DNA"/>
</dbReference>
<dbReference type="RefSeq" id="WP_084554414.1">
    <property type="nucleotide sequence ID" value="NZ_FRFE01000037.1"/>
</dbReference>
<keyword evidence="2" id="KW-1185">Reference proteome</keyword>
<organism evidence="1 2">
    <name type="scientific">Desulfopila aestuarii DSM 18488</name>
    <dbReference type="NCBI Taxonomy" id="1121416"/>
    <lineage>
        <taxon>Bacteria</taxon>
        <taxon>Pseudomonadati</taxon>
        <taxon>Thermodesulfobacteriota</taxon>
        <taxon>Desulfobulbia</taxon>
        <taxon>Desulfobulbales</taxon>
        <taxon>Desulfocapsaceae</taxon>
        <taxon>Desulfopila</taxon>
    </lineage>
</organism>
<dbReference type="OrthoDB" id="5448615at2"/>
<sequence length="362" mass="40336">MKNMFSPRPVKTSTPWVLAAMLTLTVLIPKGALSADCDKPWDSLIRLAAAHIDRVFGDVAASTRAIAGEYVLLYDSAPPLTPTERSAWVESYQVKDKTVGFQSWPGDLHSPPIFQAPYPSFYDYKGITFTDDTFRQLEIFKRLTPVFRAAYRSFDFSWVYVTTAQDKMMIYPYLPLNEAVNNEQPTKQVFYTSADFKNRDVGWTLPYLDLVGAGMMITASYPVYKGDSLIGVVSRDITLKQLSSEVLNHLMVVKGAVAFIVNRSGLVIGVSDSKLSQELDKINSNAAAAVLHYRTEQGLKQLDGKSAVISASAWINQLTETLVAKEEKEYDSPVIRFVQDGRKVLAAKSARTGWYVVSVVQE</sequence>
<evidence type="ECO:0000313" key="1">
    <source>
        <dbReference type="EMBL" id="SHO52585.1"/>
    </source>
</evidence>